<evidence type="ECO:0008006" key="4">
    <source>
        <dbReference type="Google" id="ProtNLM"/>
    </source>
</evidence>
<dbReference type="Proteomes" id="UP000199437">
    <property type="component" value="Unassembled WGS sequence"/>
</dbReference>
<dbReference type="STRING" id="1267423.SAMN05216290_0348"/>
<gene>
    <name evidence="2" type="ORF">SAMN05216290_0348</name>
</gene>
<dbReference type="AlphaFoldDB" id="A0A1I0MHJ5"/>
<organism evidence="2 3">
    <name type="scientific">Roseivirga pacifica</name>
    <dbReference type="NCBI Taxonomy" id="1267423"/>
    <lineage>
        <taxon>Bacteria</taxon>
        <taxon>Pseudomonadati</taxon>
        <taxon>Bacteroidota</taxon>
        <taxon>Cytophagia</taxon>
        <taxon>Cytophagales</taxon>
        <taxon>Roseivirgaceae</taxon>
        <taxon>Roseivirga</taxon>
    </lineage>
</organism>
<feature type="signal peptide" evidence="1">
    <location>
        <begin position="1"/>
        <end position="31"/>
    </location>
</feature>
<evidence type="ECO:0000256" key="1">
    <source>
        <dbReference type="SAM" id="SignalP"/>
    </source>
</evidence>
<sequence>MKNLSMKRNSLIAGIIVAVFAIVCSVNQVQAQSTSTSVSINNGVHKYSHRSGSQRLSIEYDGEIKIADDDKSIESISRGGYLLIRKTSFGERREILAEPSSSGVSYEYRVGRRVQEWNQEAQEFLADVLLDVIRTTGIGAESRVERFFKKGRLNGVLGEVDNIRNDHIKHVYLKIMLDEYELNDQELVKLAQYVPSELDSDHYISEVFKDYSDKFLKNDATTNAFLGALRRMDSDHYVTQILTRALREDLNDDALIKVIEAADVMDSDHYKTNVLKEVLDRRDLSDKLVDAVIKASTEIDSDHYATLIISDALDRPNLSDEAFNNLMDAISRIDSDHYVTQTFQSMLRDRDVSDKVIEAILNRLEYMDSDHYRNVIISDLFERQSISSEHFTSLLNTVDDIDSDHYASQILMKVLRNNSLNDAQYDQVLRKVEDIDSDHYKVVIIKDVLGAKLTEKHLMSILDAAESIDSDYYKSEVLKNACNLVQDASDDVKSTFRTVARGIRSDTYYGRVARCID</sequence>
<keyword evidence="3" id="KW-1185">Reference proteome</keyword>
<reference evidence="3" key="1">
    <citation type="submission" date="2016-10" db="EMBL/GenBank/DDBJ databases">
        <authorList>
            <person name="Varghese N."/>
            <person name="Submissions S."/>
        </authorList>
    </citation>
    <scope>NUCLEOTIDE SEQUENCE [LARGE SCALE GENOMIC DNA]</scope>
    <source>
        <strain evidence="3">CGMCC 1.12402</strain>
    </source>
</reference>
<dbReference type="EMBL" id="FOIR01000001">
    <property type="protein sequence ID" value="SEV86981.1"/>
    <property type="molecule type" value="Genomic_DNA"/>
</dbReference>
<accession>A0A1I0MHJ5</accession>
<protein>
    <recommendedName>
        <fullName evidence="4">HEAT repeat-containing protein</fullName>
    </recommendedName>
</protein>
<evidence type="ECO:0000313" key="2">
    <source>
        <dbReference type="EMBL" id="SEV86981.1"/>
    </source>
</evidence>
<feature type="chain" id="PRO_5011446486" description="HEAT repeat-containing protein" evidence="1">
    <location>
        <begin position="32"/>
        <end position="517"/>
    </location>
</feature>
<keyword evidence="1" id="KW-0732">Signal</keyword>
<evidence type="ECO:0000313" key="3">
    <source>
        <dbReference type="Proteomes" id="UP000199437"/>
    </source>
</evidence>
<name>A0A1I0MHJ5_9BACT</name>
<proteinExistence type="predicted"/>